<evidence type="ECO:0000256" key="2">
    <source>
        <dbReference type="ARBA" id="ARBA00022553"/>
    </source>
</evidence>
<dbReference type="SUPFAM" id="SSF47336">
    <property type="entry name" value="ACP-like"/>
    <property type="match status" value="1"/>
</dbReference>
<name>A0A077P166_XENBV</name>
<dbReference type="Proteomes" id="UP000028483">
    <property type="component" value="Unassembled WGS sequence"/>
</dbReference>
<dbReference type="InterPro" id="IPR036736">
    <property type="entry name" value="ACP-like_sf"/>
</dbReference>
<dbReference type="HOGENOM" id="CLU_2095943_0_0_6"/>
<dbReference type="InterPro" id="IPR006162">
    <property type="entry name" value="Ppantetheine_attach_site"/>
</dbReference>
<sequence>MSIFHWSCYPLRPTTKWIKKPCRRPMRVICADKFTLLPVIPPNSFFALGGHSLLAVQITTAIKETLADGFTVRQLFENPTIAQIAAIVGASENRGAAIDIPVQKSDNTPTLISHCQ</sequence>
<keyword evidence="1" id="KW-0596">Phosphopantetheine</keyword>
<feature type="domain" description="Carrier" evidence="3">
    <location>
        <begin position="12"/>
        <end position="92"/>
    </location>
</feature>
<dbReference type="GO" id="GO:0043041">
    <property type="term" value="P:amino acid activation for nonribosomal peptide biosynthetic process"/>
    <property type="evidence" value="ECO:0007669"/>
    <property type="project" value="TreeGrafter"/>
</dbReference>
<dbReference type="PANTHER" id="PTHR45527">
    <property type="entry name" value="NONRIBOSOMAL PEPTIDE SYNTHETASE"/>
    <property type="match status" value="1"/>
</dbReference>
<evidence type="ECO:0000313" key="5">
    <source>
        <dbReference type="Proteomes" id="UP000028483"/>
    </source>
</evidence>
<reference evidence="4" key="1">
    <citation type="submission" date="2013-07" db="EMBL/GenBank/DDBJ databases">
        <title>Sub-species coevolution in mutualistic symbiosis.</title>
        <authorList>
            <person name="Murfin K."/>
            <person name="Klassen J."/>
            <person name="Lee M."/>
            <person name="Forst S."/>
            <person name="Stock P."/>
            <person name="Goodrich-Blair H."/>
        </authorList>
    </citation>
    <scope>NUCLEOTIDE SEQUENCE [LARGE SCALE GENOMIC DNA]</scope>
    <source>
        <strain evidence="4">Oregonense</strain>
    </source>
</reference>
<dbReference type="GO" id="GO:0031177">
    <property type="term" value="F:phosphopantetheine binding"/>
    <property type="evidence" value="ECO:0007669"/>
    <property type="project" value="TreeGrafter"/>
</dbReference>
<comment type="caution">
    <text evidence="4">The sequence shown here is derived from an EMBL/GenBank/DDBJ whole genome shotgun (WGS) entry which is preliminary data.</text>
</comment>
<evidence type="ECO:0000313" key="4">
    <source>
        <dbReference type="EMBL" id="CDH04468.1"/>
    </source>
</evidence>
<gene>
    <name evidence="4" type="ORF">XBO1_1300042</name>
</gene>
<evidence type="ECO:0000259" key="3">
    <source>
        <dbReference type="PROSITE" id="PS50075"/>
    </source>
</evidence>
<proteinExistence type="predicted"/>
<dbReference type="Pfam" id="PF00550">
    <property type="entry name" value="PP-binding"/>
    <property type="match status" value="1"/>
</dbReference>
<dbReference type="EMBL" id="CBSX010000036">
    <property type="protein sequence ID" value="CDH04468.1"/>
    <property type="molecule type" value="Genomic_DNA"/>
</dbReference>
<organism evidence="4 5">
    <name type="scientific">Xenorhabdus bovienii str. oregonense</name>
    <dbReference type="NCBI Taxonomy" id="1398202"/>
    <lineage>
        <taxon>Bacteria</taxon>
        <taxon>Pseudomonadati</taxon>
        <taxon>Pseudomonadota</taxon>
        <taxon>Gammaproteobacteria</taxon>
        <taxon>Enterobacterales</taxon>
        <taxon>Morganellaceae</taxon>
        <taxon>Xenorhabdus</taxon>
    </lineage>
</organism>
<dbReference type="PANTHER" id="PTHR45527:SF1">
    <property type="entry name" value="FATTY ACID SYNTHASE"/>
    <property type="match status" value="1"/>
</dbReference>
<dbReference type="GO" id="GO:0044550">
    <property type="term" value="P:secondary metabolite biosynthetic process"/>
    <property type="evidence" value="ECO:0007669"/>
    <property type="project" value="TreeGrafter"/>
</dbReference>
<protein>
    <recommendedName>
        <fullName evidence="3">Carrier domain-containing protein</fullName>
    </recommendedName>
</protein>
<accession>A0A077P166</accession>
<evidence type="ECO:0000256" key="1">
    <source>
        <dbReference type="ARBA" id="ARBA00022450"/>
    </source>
</evidence>
<dbReference type="PROSITE" id="PS00012">
    <property type="entry name" value="PHOSPHOPANTETHEINE"/>
    <property type="match status" value="1"/>
</dbReference>
<dbReference type="InterPro" id="IPR009081">
    <property type="entry name" value="PP-bd_ACP"/>
</dbReference>
<keyword evidence="2" id="KW-0597">Phosphoprotein</keyword>
<dbReference type="InterPro" id="IPR029058">
    <property type="entry name" value="AB_hydrolase_fold"/>
</dbReference>
<dbReference type="PROSITE" id="PS50075">
    <property type="entry name" value="CARRIER"/>
    <property type="match status" value="1"/>
</dbReference>
<dbReference type="AlphaFoldDB" id="A0A077P166"/>
<dbReference type="GO" id="GO:0005737">
    <property type="term" value="C:cytoplasm"/>
    <property type="evidence" value="ECO:0007669"/>
    <property type="project" value="TreeGrafter"/>
</dbReference>
<dbReference type="Gene3D" id="3.40.50.1820">
    <property type="entry name" value="alpha/beta hydrolase"/>
    <property type="match status" value="1"/>
</dbReference>